<reference evidence="7 8" key="1">
    <citation type="submission" date="2024-04" db="EMBL/GenBank/DDBJ databases">
        <title>Tritrichomonas musculus Genome.</title>
        <authorList>
            <person name="Alves-Ferreira E."/>
            <person name="Grigg M."/>
            <person name="Lorenzi H."/>
            <person name="Galac M."/>
        </authorList>
    </citation>
    <scope>NUCLEOTIDE SEQUENCE [LARGE SCALE GENOMIC DNA]</scope>
    <source>
        <strain evidence="7 8">EAF2021</strain>
    </source>
</reference>
<evidence type="ECO:0000256" key="2">
    <source>
        <dbReference type="ARBA" id="ARBA00022723"/>
    </source>
</evidence>
<dbReference type="Gene3D" id="2.70.98.30">
    <property type="entry name" value="Golgi alpha-mannosidase II, domain 4"/>
    <property type="match status" value="1"/>
</dbReference>
<keyword evidence="2" id="KW-0479">Metal-binding</keyword>
<feature type="region of interest" description="Disordered" evidence="5">
    <location>
        <begin position="14"/>
        <end position="33"/>
    </location>
</feature>
<protein>
    <submittedName>
        <fullName evidence="7">Alpha-mannosidase 2C1</fullName>
    </submittedName>
</protein>
<dbReference type="InterPro" id="IPR011330">
    <property type="entry name" value="Glyco_hydro/deAcase_b/a-brl"/>
</dbReference>
<dbReference type="Proteomes" id="UP001470230">
    <property type="component" value="Unassembled WGS sequence"/>
</dbReference>
<sequence>MHIIPSQEIKCSNSSIDENSINQENDNTLNESNVNESLDNDCLEWKSFNASKSFSFRSKNQYNWFLFQGDLEFDNDEIRKFNETESYLFFDFQMQRNFIGREWDDYFPAGPEGRIWINGKPFGAIDEFHDGASLPELGHVELRIFTGRIKSTHTLSKFGISILHKETESLYERIRFILDVLNEISANKSYEYYQIVDILDKTVRMLDISECASVPLPSIRKFSKDDNLSFQNFYSSVHDALSFLKKSLDALPKTTEQDPAISLIGYSHVDTCWLWPFNISRVKLVNTAISMLRLLHINDKIENSENKNIYENDNIEKKKFSTRFAEFSKNEFKWKFLATSSQHCKWIKEDAPDIFSEIVKEIRNGRWEANGASWVESDTTLLSGESLVRQLVKGIRFFDREVNFGLNDTKRQTVLFLPDCFGFSGNLPQIMKKANLPYFVTSKISWSEYTDFPYSTFKWRGIDGTDVIAHFVTTPTFWKPKQSTYTGTSTAFEMINTYTNYKQRNILPKSAFHTSGNGDGGGGITEKMMLNMNIMNELPRLPNVPRLTAPSLTEIFDEIERKKDELPVWDDELYLEYHRGTLTTQEEVKRQNRHIESHLHNCEWLAVLLFALFQLRSEVILNEIDSVWEDALLLQFHDALPGTSINEANNDILKRGRKVLKKLEKIENDLSNLIALKIENDLNQTVVFNTLSHERKFAGVSIPSGGWTVLNSNVEIEYDDTETTFYKLKRNDDFPVKKIKTNFISTTLQKSPTNGQKVTITSDKSKAVFVKTPFLSIIFNENGSIKSVKDVKTGREFLSSAANKFELFEDRPINWPAWDIQRYHKEMQLFESIQFDGYDFTSHHSQILMKYSIKGNRNITSPNVRFSTINQTITFSEDSPSIDFTTVVNWTEHDKLLKVAFPTSVRSKFARFGIQFGHITRSTHKNTLRDFAKFEASGRWADLSDANGGVSLMSDVKSGFDVHEDVIRMSLLKSPMQPDSWADFGVRKFAYRAVFHSTPFEESRVPLLSDELICPVCLAGQKSIQKILENSVGSSSLNYGSVFAELFHDDALN</sequence>
<evidence type="ECO:0000256" key="4">
    <source>
        <dbReference type="ARBA" id="ARBA00023295"/>
    </source>
</evidence>
<dbReference type="Gene3D" id="1.20.1270.50">
    <property type="entry name" value="Glycoside hydrolase family 38, central domain"/>
    <property type="match status" value="1"/>
</dbReference>
<dbReference type="InterPro" id="IPR000602">
    <property type="entry name" value="Glyco_hydro_38_N"/>
</dbReference>
<evidence type="ECO:0000256" key="5">
    <source>
        <dbReference type="SAM" id="MobiDB-lite"/>
    </source>
</evidence>
<dbReference type="InterPro" id="IPR037094">
    <property type="entry name" value="Glyco_hydro_38_cen_sf"/>
</dbReference>
<dbReference type="PANTHER" id="PTHR46017">
    <property type="entry name" value="ALPHA-MANNOSIDASE 2C1"/>
    <property type="match status" value="1"/>
</dbReference>
<comment type="caution">
    <text evidence="7">The sequence shown here is derived from an EMBL/GenBank/DDBJ whole genome shotgun (WGS) entry which is preliminary data.</text>
</comment>
<dbReference type="InterPro" id="IPR027291">
    <property type="entry name" value="Glyco_hydro_38_N_sf"/>
</dbReference>
<dbReference type="SUPFAM" id="SSF74650">
    <property type="entry name" value="Galactose mutarotase-like"/>
    <property type="match status" value="1"/>
</dbReference>
<gene>
    <name evidence="7" type="ORF">M9Y10_022585</name>
</gene>
<evidence type="ECO:0000256" key="1">
    <source>
        <dbReference type="ARBA" id="ARBA00009792"/>
    </source>
</evidence>
<feature type="domain" description="Glycoside hydrolase family 38 central" evidence="6">
    <location>
        <begin position="576"/>
        <end position="656"/>
    </location>
</feature>
<name>A0ABR2KUM5_9EUKA</name>
<dbReference type="Pfam" id="PF01074">
    <property type="entry name" value="Glyco_hydro_38N"/>
    <property type="match status" value="1"/>
</dbReference>
<dbReference type="InterPro" id="IPR011013">
    <property type="entry name" value="Gal_mutarotase_sf_dom"/>
</dbReference>
<proteinExistence type="inferred from homology"/>
<evidence type="ECO:0000256" key="3">
    <source>
        <dbReference type="ARBA" id="ARBA00022801"/>
    </source>
</evidence>
<dbReference type="SUPFAM" id="SSF88688">
    <property type="entry name" value="Families 57/38 glycoside transferase middle domain"/>
    <property type="match status" value="1"/>
</dbReference>
<dbReference type="SMART" id="SM00872">
    <property type="entry name" value="Alpha-mann_mid"/>
    <property type="match status" value="1"/>
</dbReference>
<comment type="similarity">
    <text evidence="1">Belongs to the glycosyl hydrolase 38 family.</text>
</comment>
<keyword evidence="4" id="KW-0326">Glycosidase</keyword>
<accession>A0ABR2KUM5</accession>
<dbReference type="InterPro" id="IPR015341">
    <property type="entry name" value="Glyco_hydro_38_cen"/>
</dbReference>
<dbReference type="SUPFAM" id="SSF88713">
    <property type="entry name" value="Glycoside hydrolase/deacetylase"/>
    <property type="match status" value="1"/>
</dbReference>
<dbReference type="InterPro" id="IPR028995">
    <property type="entry name" value="Glyco_hydro_57/38_cen_sf"/>
</dbReference>
<dbReference type="EMBL" id="JAPFFF010000003">
    <property type="protein sequence ID" value="KAK8894152.1"/>
    <property type="molecule type" value="Genomic_DNA"/>
</dbReference>
<organism evidence="7 8">
    <name type="scientific">Tritrichomonas musculus</name>
    <dbReference type="NCBI Taxonomy" id="1915356"/>
    <lineage>
        <taxon>Eukaryota</taxon>
        <taxon>Metamonada</taxon>
        <taxon>Parabasalia</taxon>
        <taxon>Tritrichomonadida</taxon>
        <taxon>Tritrichomonadidae</taxon>
        <taxon>Tritrichomonas</taxon>
    </lineage>
</organism>
<dbReference type="CDD" id="cd10789">
    <property type="entry name" value="GH38N_AMII_ER_cytosolic"/>
    <property type="match status" value="1"/>
</dbReference>
<evidence type="ECO:0000313" key="8">
    <source>
        <dbReference type="Proteomes" id="UP001470230"/>
    </source>
</evidence>
<keyword evidence="3" id="KW-0378">Hydrolase</keyword>
<keyword evidence="8" id="KW-1185">Reference proteome</keyword>
<evidence type="ECO:0000313" key="7">
    <source>
        <dbReference type="EMBL" id="KAK8894152.1"/>
    </source>
</evidence>
<dbReference type="Gene3D" id="3.20.110.10">
    <property type="entry name" value="Glycoside hydrolase 38, N terminal domain"/>
    <property type="match status" value="1"/>
</dbReference>
<evidence type="ECO:0000259" key="6">
    <source>
        <dbReference type="SMART" id="SM00872"/>
    </source>
</evidence>
<dbReference type="PANTHER" id="PTHR46017:SF1">
    <property type="entry name" value="ALPHA-MANNOSIDASE 2C1"/>
    <property type="match status" value="1"/>
</dbReference>
<dbReference type="InterPro" id="IPR011682">
    <property type="entry name" value="Glyco_hydro_38_C"/>
</dbReference>
<dbReference type="Pfam" id="PF09261">
    <property type="entry name" value="Alpha-mann_mid"/>
    <property type="match status" value="1"/>
</dbReference>
<dbReference type="Pfam" id="PF07748">
    <property type="entry name" value="Glyco_hydro_38C"/>
    <property type="match status" value="1"/>
</dbReference>